<sequence length="152" mass="16971">MKNKINIDILGGISILVIAAFFFFQLGEDFSMFALFFPEKMLPILAILGLVILVKGFVRPTKINRPIFQINKNMVAAMLVGILWVLLLEPVGFVVTSFASVFGLQILYMPKEIRSPKNVFINAAGSICTVVLFYYVFVQYLGVTLPAGVLRF</sequence>
<evidence type="ECO:0000313" key="4">
    <source>
        <dbReference type="Proteomes" id="UP000182680"/>
    </source>
</evidence>
<reference evidence="4" key="1">
    <citation type="submission" date="2016-11" db="EMBL/GenBank/DDBJ databases">
        <authorList>
            <person name="Jaros S."/>
            <person name="Januszkiewicz K."/>
            <person name="Wedrychowicz H."/>
        </authorList>
    </citation>
    <scope>NUCLEOTIDE SEQUENCE [LARGE SCALE GENOMIC DNA]</scope>
    <source>
        <strain evidence="4">DSM 7057</strain>
    </source>
</reference>
<dbReference type="AlphaFoldDB" id="A0AA94HUX5"/>
<keyword evidence="1" id="KW-0812">Transmembrane</keyword>
<evidence type="ECO:0000313" key="3">
    <source>
        <dbReference type="EMBL" id="SFW70222.1"/>
    </source>
</evidence>
<dbReference type="Proteomes" id="UP000182680">
    <property type="component" value="Unassembled WGS sequence"/>
</dbReference>
<feature type="transmembrane region" description="Helical" evidence="1">
    <location>
        <begin position="119"/>
        <end position="137"/>
    </location>
</feature>
<dbReference type="RefSeq" id="WP_072312445.1">
    <property type="nucleotide sequence ID" value="NZ_FPIW01000071.1"/>
</dbReference>
<feature type="domain" description="DUF1468" evidence="2">
    <location>
        <begin position="11"/>
        <end position="146"/>
    </location>
</feature>
<comment type="caution">
    <text evidence="3">The sequence shown here is derived from an EMBL/GenBank/DDBJ whole genome shotgun (WGS) entry which is preliminary data.</text>
</comment>
<proteinExistence type="predicted"/>
<keyword evidence="1" id="KW-0472">Membrane</keyword>
<organism evidence="3 4">
    <name type="scientific">Desulfovibrio desulfuricans</name>
    <dbReference type="NCBI Taxonomy" id="876"/>
    <lineage>
        <taxon>Bacteria</taxon>
        <taxon>Pseudomonadati</taxon>
        <taxon>Thermodesulfobacteriota</taxon>
        <taxon>Desulfovibrionia</taxon>
        <taxon>Desulfovibrionales</taxon>
        <taxon>Desulfovibrionaceae</taxon>
        <taxon>Desulfovibrio</taxon>
    </lineage>
</organism>
<evidence type="ECO:0000259" key="2">
    <source>
        <dbReference type="Pfam" id="PF07331"/>
    </source>
</evidence>
<feature type="transmembrane region" description="Helical" evidence="1">
    <location>
        <begin position="41"/>
        <end position="58"/>
    </location>
</feature>
<protein>
    <submittedName>
        <fullName evidence="3">Tripartite tricarboxylate transporter TctB family protein</fullName>
    </submittedName>
</protein>
<dbReference type="Pfam" id="PF07331">
    <property type="entry name" value="TctB"/>
    <property type="match status" value="1"/>
</dbReference>
<evidence type="ECO:0000256" key="1">
    <source>
        <dbReference type="SAM" id="Phobius"/>
    </source>
</evidence>
<accession>A0AA94HUX5</accession>
<keyword evidence="1" id="KW-1133">Transmembrane helix</keyword>
<dbReference type="InterPro" id="IPR009936">
    <property type="entry name" value="DUF1468"/>
</dbReference>
<dbReference type="EMBL" id="FPIW01000071">
    <property type="protein sequence ID" value="SFW70222.1"/>
    <property type="molecule type" value="Genomic_DNA"/>
</dbReference>
<gene>
    <name evidence="3" type="ORF">SAMN02910291_02597</name>
</gene>
<name>A0AA94HUX5_DESDE</name>
<feature type="transmembrane region" description="Helical" evidence="1">
    <location>
        <begin position="7"/>
        <end position="26"/>
    </location>
</feature>